<feature type="chain" id="PRO_5043752652" evidence="3">
    <location>
        <begin position="21"/>
        <end position="275"/>
    </location>
</feature>
<reference evidence="4 5" key="1">
    <citation type="journal article" date="2021" name="Elife">
        <title>Chloroplast acquisition without the gene transfer in kleptoplastic sea slugs, Plakobranchus ocellatus.</title>
        <authorList>
            <person name="Maeda T."/>
            <person name="Takahashi S."/>
            <person name="Yoshida T."/>
            <person name="Shimamura S."/>
            <person name="Takaki Y."/>
            <person name="Nagai Y."/>
            <person name="Toyoda A."/>
            <person name="Suzuki Y."/>
            <person name="Arimoto A."/>
            <person name="Ishii H."/>
            <person name="Satoh N."/>
            <person name="Nishiyama T."/>
            <person name="Hasebe M."/>
            <person name="Maruyama T."/>
            <person name="Minagawa J."/>
            <person name="Obokata J."/>
            <person name="Shigenobu S."/>
        </authorList>
    </citation>
    <scope>NUCLEOTIDE SEQUENCE [LARGE SCALE GENOMIC DNA]</scope>
</reference>
<feature type="coiled-coil region" evidence="1">
    <location>
        <begin position="244"/>
        <end position="271"/>
    </location>
</feature>
<comment type="caution">
    <text evidence="4">The sequence shown here is derived from an EMBL/GenBank/DDBJ whole genome shotgun (WGS) entry which is preliminary data.</text>
</comment>
<evidence type="ECO:0000256" key="2">
    <source>
        <dbReference type="SAM" id="MobiDB-lite"/>
    </source>
</evidence>
<accession>A0AAV4D9H2</accession>
<dbReference type="Proteomes" id="UP000735302">
    <property type="component" value="Unassembled WGS sequence"/>
</dbReference>
<protein>
    <submittedName>
        <fullName evidence="4">Uncharacterized protein</fullName>
    </submittedName>
</protein>
<keyword evidence="1" id="KW-0175">Coiled coil</keyword>
<dbReference type="EMBL" id="BLXT01007622">
    <property type="protein sequence ID" value="GFO40620.1"/>
    <property type="molecule type" value="Genomic_DNA"/>
</dbReference>
<evidence type="ECO:0000256" key="1">
    <source>
        <dbReference type="SAM" id="Coils"/>
    </source>
</evidence>
<sequence length="275" mass="31149">MKTAILLFLISGSCLHECKSERKCNMTTLPEYPPDEEEPNMQTESNSTQMDSILSSIESLKKATLWREANAPSTDLELMKKMGKLEQEVVSLSSLLSSLGKRFNAASKDIVQIMENMAEETVRNTENLNDVLDRIRTLEALYDLNAEKENGDSQTMEDVEETSNSTNEKKLEKEKTEKQNIEIFNALVDCSKSITSLTERVHDLEESASFNSSAIDKLTRLYVDSYLWVKAKLASLELHQTNGAKEMAAKISRMKKELKNLAKIERRKQDNLVGE</sequence>
<keyword evidence="3" id="KW-0732">Signal</keyword>
<name>A0AAV4D9H2_9GAST</name>
<proteinExistence type="predicted"/>
<gene>
    <name evidence="4" type="ORF">PoB_006712500</name>
</gene>
<feature type="signal peptide" evidence="3">
    <location>
        <begin position="1"/>
        <end position="20"/>
    </location>
</feature>
<evidence type="ECO:0000313" key="5">
    <source>
        <dbReference type="Proteomes" id="UP000735302"/>
    </source>
</evidence>
<organism evidence="4 5">
    <name type="scientific">Plakobranchus ocellatus</name>
    <dbReference type="NCBI Taxonomy" id="259542"/>
    <lineage>
        <taxon>Eukaryota</taxon>
        <taxon>Metazoa</taxon>
        <taxon>Spiralia</taxon>
        <taxon>Lophotrochozoa</taxon>
        <taxon>Mollusca</taxon>
        <taxon>Gastropoda</taxon>
        <taxon>Heterobranchia</taxon>
        <taxon>Euthyneura</taxon>
        <taxon>Panpulmonata</taxon>
        <taxon>Sacoglossa</taxon>
        <taxon>Placobranchoidea</taxon>
        <taxon>Plakobranchidae</taxon>
        <taxon>Plakobranchus</taxon>
    </lineage>
</organism>
<dbReference type="AlphaFoldDB" id="A0AAV4D9H2"/>
<feature type="region of interest" description="Disordered" evidence="2">
    <location>
        <begin position="146"/>
        <end position="174"/>
    </location>
</feature>
<keyword evidence="5" id="KW-1185">Reference proteome</keyword>
<evidence type="ECO:0000256" key="3">
    <source>
        <dbReference type="SAM" id="SignalP"/>
    </source>
</evidence>
<evidence type="ECO:0000313" key="4">
    <source>
        <dbReference type="EMBL" id="GFO40620.1"/>
    </source>
</evidence>